<dbReference type="AlphaFoldDB" id="C4K8I3"/>
<protein>
    <submittedName>
        <fullName evidence="1">Uncharacterized protein</fullName>
    </submittedName>
</protein>
<dbReference type="Proteomes" id="UP000002334">
    <property type="component" value="Chromosome"/>
</dbReference>
<proteinExistence type="predicted"/>
<dbReference type="KEGG" id="hde:HDEF_0045"/>
<name>C4K8I3_HAMD5</name>
<dbReference type="HOGENOM" id="CLU_3403892_0_0_6"/>
<sequence length="30" mass="3738">MIFYDALIFKLKKDHVKVRPNLVFEHYPKF</sequence>
<gene>
    <name evidence="1" type="ordered locus">HDEF_0045</name>
</gene>
<reference evidence="1 2" key="1">
    <citation type="journal article" date="2009" name="Proc. Natl. Acad. Sci. U.S.A.">
        <title>Hamiltonella defensa, genome evolution of protective bacterial endosymbiont from pathogenic ancestors.</title>
        <authorList>
            <person name="Degnan P.H."/>
            <person name="Yu Y."/>
            <person name="Sisneros N."/>
            <person name="Wing R.A."/>
            <person name="Moran N.A."/>
        </authorList>
    </citation>
    <scope>NUCLEOTIDE SEQUENCE [LARGE SCALE GENOMIC DNA]</scope>
    <source>
        <strain evidence="2">5AT</strain>
    </source>
</reference>
<keyword evidence="2" id="KW-1185">Reference proteome</keyword>
<evidence type="ECO:0000313" key="2">
    <source>
        <dbReference type="Proteomes" id="UP000002334"/>
    </source>
</evidence>
<organism evidence="1 2">
    <name type="scientific">Hamiltonella defensa subsp. Acyrthosiphon pisum (strain 5AT)</name>
    <dbReference type="NCBI Taxonomy" id="572265"/>
    <lineage>
        <taxon>Bacteria</taxon>
        <taxon>Pseudomonadati</taxon>
        <taxon>Pseudomonadota</taxon>
        <taxon>Gammaproteobacteria</taxon>
        <taxon>Enterobacterales</taxon>
        <taxon>Enterobacteriaceae</taxon>
        <taxon>aphid secondary symbionts</taxon>
        <taxon>Candidatus Williamhamiltonella</taxon>
    </lineage>
</organism>
<dbReference type="EMBL" id="CP001277">
    <property type="protein sequence ID" value="ACQ66820.1"/>
    <property type="molecule type" value="Genomic_DNA"/>
</dbReference>
<accession>C4K8I3</accession>
<evidence type="ECO:0000313" key="1">
    <source>
        <dbReference type="EMBL" id="ACQ66820.1"/>
    </source>
</evidence>